<dbReference type="GO" id="GO:0005125">
    <property type="term" value="F:cytokine activity"/>
    <property type="evidence" value="ECO:0007669"/>
    <property type="project" value="TreeGrafter"/>
</dbReference>
<sequence>MGSQRTCASVSMLHAQNLPSLLLLSLLLQLMLQCTSCSGFSLPPQFLQDAADQATVESQEAACRDLHPLQRNFCRRQQDLMPHIRMGVHGSLMHCAREFQVTRWNCSQRSDAIRFGLRRSTRETAFVQAVTSAGVTHSIAKACSLGKAIYKCLNSGTSLTSPPRPSDPHLLPPTEEAPEKVYHWSGCSDNIYDGDRLAARFMDATALGTTVRLREVNLTRRERKRRRRKKLRMLSLLHNNGAGRLTVCRCHGISGSCSLRSCWRVVPSMLEISAALRMRYDSAVKVSRRWRSRRLLHRRTHQPVHPAELVFWQRSPSYCSRNIRRGSLGTEGRECSLESSGGQSCGSLCCGRGHVSEKVVLQHKCHCRFHWCCEVRCQVCQTETVVHKCL</sequence>
<dbReference type="GO" id="GO:0005109">
    <property type="term" value="F:frizzled binding"/>
    <property type="evidence" value="ECO:0007669"/>
    <property type="project" value="TreeGrafter"/>
</dbReference>
<dbReference type="GO" id="GO:0045165">
    <property type="term" value="P:cell fate commitment"/>
    <property type="evidence" value="ECO:0007669"/>
    <property type="project" value="TreeGrafter"/>
</dbReference>
<keyword evidence="11" id="KW-1185">Reference proteome</keyword>
<dbReference type="GO" id="GO:0030182">
    <property type="term" value="P:neuron differentiation"/>
    <property type="evidence" value="ECO:0007669"/>
    <property type="project" value="TreeGrafter"/>
</dbReference>
<name>A0A1I8GW05_9PLAT</name>
<comment type="similarity">
    <text evidence="2 9">Belongs to the Wnt family.</text>
</comment>
<organism evidence="11 12">
    <name type="scientific">Macrostomum lignano</name>
    <dbReference type="NCBI Taxonomy" id="282301"/>
    <lineage>
        <taxon>Eukaryota</taxon>
        <taxon>Metazoa</taxon>
        <taxon>Spiralia</taxon>
        <taxon>Lophotrochozoa</taxon>
        <taxon>Platyhelminthes</taxon>
        <taxon>Rhabditophora</taxon>
        <taxon>Macrostomorpha</taxon>
        <taxon>Macrostomida</taxon>
        <taxon>Macrostomidae</taxon>
        <taxon>Macrostomum</taxon>
    </lineage>
</organism>
<comment type="subcellular location">
    <subcellularLocation>
        <location evidence="1 9">Secreted</location>
        <location evidence="1 9">Extracellular space</location>
        <location evidence="1 9">Extracellular matrix</location>
    </subcellularLocation>
</comment>
<dbReference type="GO" id="GO:0060070">
    <property type="term" value="P:canonical Wnt signaling pathway"/>
    <property type="evidence" value="ECO:0007669"/>
    <property type="project" value="TreeGrafter"/>
</dbReference>
<protein>
    <recommendedName>
        <fullName evidence="9">Protein Wnt</fullName>
    </recommendedName>
</protein>
<feature type="signal peptide" evidence="10">
    <location>
        <begin position="1"/>
        <end position="37"/>
    </location>
</feature>
<proteinExistence type="inferred from homology"/>
<dbReference type="PANTHER" id="PTHR12027">
    <property type="entry name" value="WNT RELATED"/>
    <property type="match status" value="1"/>
</dbReference>
<evidence type="ECO:0000256" key="2">
    <source>
        <dbReference type="ARBA" id="ARBA00005683"/>
    </source>
</evidence>
<accession>A0A1I8GW05</accession>
<evidence type="ECO:0000256" key="3">
    <source>
        <dbReference type="ARBA" id="ARBA00022473"/>
    </source>
</evidence>
<evidence type="ECO:0000256" key="10">
    <source>
        <dbReference type="SAM" id="SignalP"/>
    </source>
</evidence>
<keyword evidence="6 9" id="KW-0879">Wnt signaling pathway</keyword>
<dbReference type="SMART" id="SM00097">
    <property type="entry name" value="WNT1"/>
    <property type="match status" value="1"/>
</dbReference>
<keyword evidence="10" id="KW-0732">Signal</keyword>
<feature type="chain" id="PRO_5009319714" description="Protein Wnt" evidence="10">
    <location>
        <begin position="38"/>
        <end position="390"/>
    </location>
</feature>
<dbReference type="FunFam" id="3.30.2460.20:FF:000001">
    <property type="entry name" value="Wnt homolog"/>
    <property type="match status" value="1"/>
</dbReference>
<dbReference type="InterPro" id="IPR005817">
    <property type="entry name" value="Wnt"/>
</dbReference>
<reference evidence="12" key="1">
    <citation type="submission" date="2016-11" db="UniProtKB">
        <authorList>
            <consortium name="WormBaseParasite"/>
        </authorList>
    </citation>
    <scope>IDENTIFICATION</scope>
</reference>
<evidence type="ECO:0000256" key="4">
    <source>
        <dbReference type="ARBA" id="ARBA00022525"/>
    </source>
</evidence>
<evidence type="ECO:0000313" key="12">
    <source>
        <dbReference type="WBParaSite" id="maker-uti_cns_0003212-snap-gene-0.1-mRNA-1"/>
    </source>
</evidence>
<evidence type="ECO:0000256" key="9">
    <source>
        <dbReference type="RuleBase" id="RU003500"/>
    </source>
</evidence>
<keyword evidence="4" id="KW-0964">Secreted</keyword>
<dbReference type="AlphaFoldDB" id="A0A1I8GW05"/>
<dbReference type="PROSITE" id="PS00246">
    <property type="entry name" value="WNT1"/>
    <property type="match status" value="1"/>
</dbReference>
<comment type="function">
    <text evidence="9">Ligand for members of the frizzled family of seven transmembrane receptors.</text>
</comment>
<dbReference type="InterPro" id="IPR018161">
    <property type="entry name" value="Wnt_CS"/>
</dbReference>
<evidence type="ECO:0000256" key="8">
    <source>
        <dbReference type="ARBA" id="ARBA00023288"/>
    </source>
</evidence>
<keyword evidence="3 9" id="KW-0217">Developmental protein</keyword>
<keyword evidence="8" id="KW-0449">Lipoprotein</keyword>
<evidence type="ECO:0000313" key="11">
    <source>
        <dbReference type="Proteomes" id="UP000095280"/>
    </source>
</evidence>
<evidence type="ECO:0000256" key="1">
    <source>
        <dbReference type="ARBA" id="ARBA00004498"/>
    </source>
</evidence>
<keyword evidence="5" id="KW-0272">Extracellular matrix</keyword>
<dbReference type="InterPro" id="IPR043158">
    <property type="entry name" value="Wnt_C"/>
</dbReference>
<dbReference type="Pfam" id="PF00110">
    <property type="entry name" value="wnt"/>
    <property type="match status" value="1"/>
</dbReference>
<dbReference type="Proteomes" id="UP000095280">
    <property type="component" value="Unplaced"/>
</dbReference>
<dbReference type="GO" id="GO:0005615">
    <property type="term" value="C:extracellular space"/>
    <property type="evidence" value="ECO:0007669"/>
    <property type="project" value="TreeGrafter"/>
</dbReference>
<dbReference type="PRINTS" id="PR01349">
    <property type="entry name" value="WNTPROTEIN"/>
</dbReference>
<dbReference type="WBParaSite" id="maker-uti_cns_0003212-snap-gene-0.1-mRNA-1">
    <property type="protein sequence ID" value="maker-uti_cns_0003212-snap-gene-0.1-mRNA-1"/>
    <property type="gene ID" value="maker-uti_cns_0003212-snap-gene-0.1"/>
</dbReference>
<evidence type="ECO:0000256" key="7">
    <source>
        <dbReference type="ARBA" id="ARBA00023157"/>
    </source>
</evidence>
<evidence type="ECO:0000256" key="5">
    <source>
        <dbReference type="ARBA" id="ARBA00022530"/>
    </source>
</evidence>
<evidence type="ECO:0000256" key="6">
    <source>
        <dbReference type="ARBA" id="ARBA00022687"/>
    </source>
</evidence>
<keyword evidence="7" id="KW-1015">Disulfide bond</keyword>
<dbReference type="CDD" id="cd13113">
    <property type="entry name" value="Wnt"/>
    <property type="match status" value="1"/>
</dbReference>
<dbReference type="Gene3D" id="3.30.2460.20">
    <property type="match status" value="1"/>
</dbReference>